<keyword evidence="1" id="KW-0812">Transmembrane</keyword>
<organism evidence="2 3">
    <name type="scientific">Aeropyrum pernix</name>
    <dbReference type="NCBI Taxonomy" id="56636"/>
    <lineage>
        <taxon>Archaea</taxon>
        <taxon>Thermoproteota</taxon>
        <taxon>Thermoprotei</taxon>
        <taxon>Desulfurococcales</taxon>
        <taxon>Desulfurococcaceae</taxon>
        <taxon>Aeropyrum</taxon>
    </lineage>
</organism>
<keyword evidence="1" id="KW-0472">Membrane</keyword>
<protein>
    <submittedName>
        <fullName evidence="2">Uncharacterized protein</fullName>
    </submittedName>
</protein>
<sequence>MARDEVLGWLLRFARAAAIGLLDLAAVVLIFAVVLPGLISLPQGGTGLSGAGTLVLAIYLLVIAARGLKGTVLEPVFRSSALLLGFILTMTLVGEGVVNLEYTAEGASVSVEFDASPLYGIILGFLVLPSIAAQFITYLVNLSARG</sequence>
<dbReference type="EMBL" id="BDMD01000001">
    <property type="protein sequence ID" value="GBF08334.1"/>
    <property type="molecule type" value="Genomic_DNA"/>
</dbReference>
<evidence type="ECO:0000313" key="3">
    <source>
        <dbReference type="Proteomes" id="UP000291213"/>
    </source>
</evidence>
<feature type="transmembrane region" description="Helical" evidence="1">
    <location>
        <begin position="80"/>
        <end position="98"/>
    </location>
</feature>
<feature type="transmembrane region" description="Helical" evidence="1">
    <location>
        <begin position="21"/>
        <end position="41"/>
    </location>
</feature>
<accession>A0A401H7F3</accession>
<gene>
    <name evidence="2" type="ORF">apy_00590</name>
</gene>
<name>A0A401H7F3_AERPX</name>
<dbReference type="Proteomes" id="UP000291213">
    <property type="component" value="Unassembled WGS sequence"/>
</dbReference>
<keyword evidence="1" id="KW-1133">Transmembrane helix</keyword>
<feature type="transmembrane region" description="Helical" evidence="1">
    <location>
        <begin position="47"/>
        <end position="68"/>
    </location>
</feature>
<dbReference type="AlphaFoldDB" id="A0A401H7F3"/>
<dbReference type="OrthoDB" id="377524at2157"/>
<evidence type="ECO:0000256" key="1">
    <source>
        <dbReference type="SAM" id="Phobius"/>
    </source>
</evidence>
<feature type="transmembrane region" description="Helical" evidence="1">
    <location>
        <begin position="118"/>
        <end position="140"/>
    </location>
</feature>
<comment type="caution">
    <text evidence="2">The sequence shown here is derived from an EMBL/GenBank/DDBJ whole genome shotgun (WGS) entry which is preliminary data.</text>
</comment>
<evidence type="ECO:0000313" key="2">
    <source>
        <dbReference type="EMBL" id="GBF08334.1"/>
    </source>
</evidence>
<reference evidence="2 3" key="1">
    <citation type="submission" date="2017-02" db="EMBL/GenBank/DDBJ databases">
        <title>isolation and characterization of a novel temperate virus Aeropyrum globular virus 1 infecting hyperthermophilic archaeon Aeropyrum.</title>
        <authorList>
            <person name="Yumiya M."/>
            <person name="Yoshida T."/>
            <person name="Sako Y."/>
        </authorList>
    </citation>
    <scope>NUCLEOTIDE SEQUENCE [LARGE SCALE GENOMIC DNA]</scope>
    <source>
        <strain evidence="2 3">YK1-12-2013</strain>
    </source>
</reference>
<proteinExistence type="predicted"/>
<dbReference type="RefSeq" id="WP_131159419.1">
    <property type="nucleotide sequence ID" value="NZ_BDMD01000001.1"/>
</dbReference>